<proteinExistence type="predicted"/>
<dbReference type="OrthoDB" id="9795206at2"/>
<dbReference type="GO" id="GO:0016747">
    <property type="term" value="F:acyltransferase activity, transferring groups other than amino-acyl groups"/>
    <property type="evidence" value="ECO:0007669"/>
    <property type="project" value="InterPro"/>
</dbReference>
<dbReference type="AlphaFoldDB" id="A0A4R8A337"/>
<dbReference type="SUPFAM" id="SSF55729">
    <property type="entry name" value="Acyl-CoA N-acyltransferases (Nat)"/>
    <property type="match status" value="1"/>
</dbReference>
<comment type="caution">
    <text evidence="2">The sequence shown here is derived from an EMBL/GenBank/DDBJ whole genome shotgun (WGS) entry which is preliminary data.</text>
</comment>
<dbReference type="PROSITE" id="PS51186">
    <property type="entry name" value="GNAT"/>
    <property type="match status" value="1"/>
</dbReference>
<dbReference type="Gene3D" id="3.40.630.30">
    <property type="match status" value="1"/>
</dbReference>
<dbReference type="Pfam" id="PF13302">
    <property type="entry name" value="Acetyltransf_3"/>
    <property type="match status" value="1"/>
</dbReference>
<dbReference type="InterPro" id="IPR016181">
    <property type="entry name" value="Acyl_CoA_acyltransferase"/>
</dbReference>
<dbReference type="PANTHER" id="PTHR43415:SF4">
    <property type="entry name" value="N-ACETYLTRANSFERASE DOMAIN-CONTAINING PROTEIN"/>
    <property type="match status" value="1"/>
</dbReference>
<dbReference type="Proteomes" id="UP000294743">
    <property type="component" value="Unassembled WGS sequence"/>
</dbReference>
<keyword evidence="2" id="KW-0808">Transferase</keyword>
<evidence type="ECO:0000313" key="2">
    <source>
        <dbReference type="EMBL" id="TDW24656.1"/>
    </source>
</evidence>
<dbReference type="EMBL" id="SODD01000008">
    <property type="protein sequence ID" value="TDW24656.1"/>
    <property type="molecule type" value="Genomic_DNA"/>
</dbReference>
<evidence type="ECO:0000313" key="3">
    <source>
        <dbReference type="Proteomes" id="UP000294743"/>
    </source>
</evidence>
<dbReference type="RefSeq" id="WP_134168582.1">
    <property type="nucleotide sequence ID" value="NZ_SODD01000008.1"/>
</dbReference>
<keyword evidence="3" id="KW-1185">Reference proteome</keyword>
<reference evidence="2 3" key="1">
    <citation type="submission" date="2019-03" db="EMBL/GenBank/DDBJ databases">
        <title>Genomic Encyclopedia of Type Strains, Phase IV (KMG-IV): sequencing the most valuable type-strain genomes for metagenomic binning, comparative biology and taxonomic classification.</title>
        <authorList>
            <person name="Goeker M."/>
        </authorList>
    </citation>
    <scope>NUCLEOTIDE SEQUENCE [LARGE SCALE GENOMIC DNA]</scope>
    <source>
        <strain evidence="2 3">DSM 28867</strain>
    </source>
</reference>
<protein>
    <submittedName>
        <fullName evidence="2">RimJ/RimL family protein N-acetyltransferase</fullName>
    </submittedName>
</protein>
<name>A0A4R8A337_9FIRM</name>
<feature type="domain" description="N-acetyltransferase" evidence="1">
    <location>
        <begin position="8"/>
        <end position="172"/>
    </location>
</feature>
<gene>
    <name evidence="2" type="ORF">EDD63_1089</name>
</gene>
<evidence type="ECO:0000259" key="1">
    <source>
        <dbReference type="PROSITE" id="PS51186"/>
    </source>
</evidence>
<dbReference type="PANTHER" id="PTHR43415">
    <property type="entry name" value="SPERMIDINE N(1)-ACETYLTRANSFERASE"/>
    <property type="match status" value="1"/>
</dbReference>
<sequence>MKIKTDKIVLRTIEASDIDALYKIAYQGDLEWMKWNGPYFKDPMYTYEEFSQKIAPSTYVNCKDCMLVEYEDRIIGLVTYYFDDGKLAKWPEVGILLYSKKDWNKGLGTHILKLWIQYVFTSLPDIEHVGFTTWSKNVGMARVGEKAGMQLEGRIRKVRYWEDMYWDSLKFGILRDEYEIIEHQVEM</sequence>
<organism evidence="2 3">
    <name type="scientific">Breznakia blatticola</name>
    <dbReference type="NCBI Taxonomy" id="1754012"/>
    <lineage>
        <taxon>Bacteria</taxon>
        <taxon>Bacillati</taxon>
        <taxon>Bacillota</taxon>
        <taxon>Erysipelotrichia</taxon>
        <taxon>Erysipelotrichales</taxon>
        <taxon>Erysipelotrichaceae</taxon>
        <taxon>Breznakia</taxon>
    </lineage>
</organism>
<dbReference type="InterPro" id="IPR000182">
    <property type="entry name" value="GNAT_dom"/>
</dbReference>
<accession>A0A4R8A337</accession>